<dbReference type="RefSeq" id="WP_386770531.1">
    <property type="nucleotide sequence ID" value="NZ_JBHRUG010000001.1"/>
</dbReference>
<evidence type="ECO:0000256" key="3">
    <source>
        <dbReference type="ARBA" id="ARBA00022603"/>
    </source>
</evidence>
<keyword evidence="6" id="KW-0680">Restriction system</keyword>
<reference evidence="11" key="1">
    <citation type="journal article" date="2019" name="Int. J. Syst. Evol. Microbiol.">
        <title>The Global Catalogue of Microorganisms (GCM) 10K type strain sequencing project: providing services to taxonomists for standard genome sequencing and annotation.</title>
        <authorList>
            <consortium name="The Broad Institute Genomics Platform"/>
            <consortium name="The Broad Institute Genome Sequencing Center for Infectious Disease"/>
            <person name="Wu L."/>
            <person name="Ma J."/>
        </authorList>
    </citation>
    <scope>NUCLEOTIDE SEQUENCE [LARGE SCALE GENOMIC DNA]</scope>
    <source>
        <strain evidence="11">CECT 7698</strain>
    </source>
</reference>
<evidence type="ECO:0000256" key="1">
    <source>
        <dbReference type="ARBA" id="ARBA00006594"/>
    </source>
</evidence>
<dbReference type="InterPro" id="IPR029063">
    <property type="entry name" value="SAM-dependent_MTases_sf"/>
</dbReference>
<evidence type="ECO:0000256" key="2">
    <source>
        <dbReference type="ARBA" id="ARBA00011900"/>
    </source>
</evidence>
<evidence type="ECO:0000256" key="5">
    <source>
        <dbReference type="ARBA" id="ARBA00022691"/>
    </source>
</evidence>
<proteinExistence type="inferred from homology"/>
<name>A0ABV7LIY3_9GAMM</name>
<dbReference type="GO" id="GO:0032259">
    <property type="term" value="P:methylation"/>
    <property type="evidence" value="ECO:0007669"/>
    <property type="project" value="UniProtKB-KW"/>
</dbReference>
<dbReference type="GO" id="GO:0008168">
    <property type="term" value="F:methyltransferase activity"/>
    <property type="evidence" value="ECO:0007669"/>
    <property type="project" value="UniProtKB-KW"/>
</dbReference>
<dbReference type="EMBL" id="JBHRUG010000001">
    <property type="protein sequence ID" value="MFC3282106.1"/>
    <property type="molecule type" value="Genomic_DNA"/>
</dbReference>
<evidence type="ECO:0000259" key="9">
    <source>
        <dbReference type="Pfam" id="PF02384"/>
    </source>
</evidence>
<dbReference type="Proteomes" id="UP001595579">
    <property type="component" value="Unassembled WGS sequence"/>
</dbReference>
<protein>
    <recommendedName>
        <fullName evidence="2">site-specific DNA-methyltransferase (adenine-specific)</fullName>
        <ecNumber evidence="2">2.1.1.72</ecNumber>
    </recommendedName>
</protein>
<dbReference type="InterPro" id="IPR003356">
    <property type="entry name" value="DNA_methylase_A-5"/>
</dbReference>
<dbReference type="Gene3D" id="1.20.1260.30">
    <property type="match status" value="1"/>
</dbReference>
<dbReference type="InterPro" id="IPR038333">
    <property type="entry name" value="T1MK-like_N_sf"/>
</dbReference>
<keyword evidence="4" id="KW-0808">Transferase</keyword>
<comment type="similarity">
    <text evidence="1">Belongs to the N(4)/N(6)-methyltransferase family.</text>
</comment>
<dbReference type="InterPro" id="IPR051537">
    <property type="entry name" value="DNA_Adenine_Mtase"/>
</dbReference>
<comment type="catalytic activity">
    <reaction evidence="7">
        <text>a 2'-deoxyadenosine in DNA + S-adenosyl-L-methionine = an N(6)-methyl-2'-deoxyadenosine in DNA + S-adenosyl-L-homocysteine + H(+)</text>
        <dbReference type="Rhea" id="RHEA:15197"/>
        <dbReference type="Rhea" id="RHEA-COMP:12418"/>
        <dbReference type="Rhea" id="RHEA-COMP:12419"/>
        <dbReference type="ChEBI" id="CHEBI:15378"/>
        <dbReference type="ChEBI" id="CHEBI:57856"/>
        <dbReference type="ChEBI" id="CHEBI:59789"/>
        <dbReference type="ChEBI" id="CHEBI:90615"/>
        <dbReference type="ChEBI" id="CHEBI:90616"/>
        <dbReference type="EC" id="2.1.1.72"/>
    </reaction>
</comment>
<keyword evidence="3 10" id="KW-0489">Methyltransferase</keyword>
<dbReference type="Gene3D" id="3.40.50.150">
    <property type="entry name" value="Vaccinia Virus protein VP39"/>
    <property type="match status" value="1"/>
</dbReference>
<organism evidence="10 11">
    <name type="scientific">Litchfieldella rifensis</name>
    <dbReference type="NCBI Taxonomy" id="762643"/>
    <lineage>
        <taxon>Bacteria</taxon>
        <taxon>Pseudomonadati</taxon>
        <taxon>Pseudomonadota</taxon>
        <taxon>Gammaproteobacteria</taxon>
        <taxon>Oceanospirillales</taxon>
        <taxon>Halomonadaceae</taxon>
        <taxon>Litchfieldella</taxon>
    </lineage>
</organism>
<keyword evidence="5" id="KW-0949">S-adenosyl-L-methionine</keyword>
<feature type="domain" description="DNA methylase adenine-specific" evidence="9">
    <location>
        <begin position="133"/>
        <end position="402"/>
    </location>
</feature>
<dbReference type="Pfam" id="PF02384">
    <property type="entry name" value="N6_Mtase"/>
    <property type="match status" value="1"/>
</dbReference>
<accession>A0ABV7LIY3</accession>
<evidence type="ECO:0000256" key="7">
    <source>
        <dbReference type="ARBA" id="ARBA00047942"/>
    </source>
</evidence>
<evidence type="ECO:0000256" key="6">
    <source>
        <dbReference type="ARBA" id="ARBA00022747"/>
    </source>
</evidence>
<evidence type="ECO:0000313" key="10">
    <source>
        <dbReference type="EMBL" id="MFC3282106.1"/>
    </source>
</evidence>
<comment type="caution">
    <text evidence="10">The sequence shown here is derived from an EMBL/GenBank/DDBJ whole genome shotgun (WGS) entry which is preliminary data.</text>
</comment>
<keyword evidence="11" id="KW-1185">Reference proteome</keyword>
<feature type="region of interest" description="Disordered" evidence="8">
    <location>
        <begin position="411"/>
        <end position="449"/>
    </location>
</feature>
<evidence type="ECO:0000256" key="4">
    <source>
        <dbReference type="ARBA" id="ARBA00022679"/>
    </source>
</evidence>
<dbReference type="EC" id="2.1.1.72" evidence="2"/>
<feature type="compositionally biased region" description="Low complexity" evidence="8">
    <location>
        <begin position="411"/>
        <end position="420"/>
    </location>
</feature>
<dbReference type="SUPFAM" id="SSF53335">
    <property type="entry name" value="S-adenosyl-L-methionine-dependent methyltransferases"/>
    <property type="match status" value="1"/>
</dbReference>
<dbReference type="PANTHER" id="PTHR42933">
    <property type="entry name" value="SLR6095 PROTEIN"/>
    <property type="match status" value="1"/>
</dbReference>
<dbReference type="PANTHER" id="PTHR42933:SF3">
    <property type="entry name" value="TYPE I RESTRICTION ENZYME MJAVIII METHYLASE SUBUNIT"/>
    <property type="match status" value="1"/>
</dbReference>
<evidence type="ECO:0000256" key="8">
    <source>
        <dbReference type="SAM" id="MobiDB-lite"/>
    </source>
</evidence>
<evidence type="ECO:0000313" key="11">
    <source>
        <dbReference type="Proteomes" id="UP001595579"/>
    </source>
</evidence>
<dbReference type="PRINTS" id="PR00507">
    <property type="entry name" value="N12N6MTFRASE"/>
</dbReference>
<sequence>MLDTETKRRIDTCRDILVGKVPDPKSQVEQITVALIYKFMDDMDAEAEELGGNRSFFTGEFARYGWAKLMAPGMGGFDLLSLYSEAIQKLNENPGVPPLFRDIFKNAYLPYRDPETLRSFLKEVNTFTYDHSERLGDAFEYLLSVLGSQGDAGQFRTPRHIIDFMVEIAEPKKEESILDPACGTAGFLISAYKHILKHNTRGYLAHQELEAFEERGVNMESLTLDSPLRYDGDQLTPDDRKRLASNIHGYDISPDMVRLSLVNMYLHGFTNPHIEEYDTLTSDDKWNQLADVILANPPFMSPKGGIKPHNRFSVQSKRSEVLFVDYIAEHLTPSGRAAVVVPEGIIFQSQGAYKQLREMLVKGYLVAVISLPAGVFNPYSGVKTSILLLDKPLAKKSNGILFSRSITTASTSAPSAAPSTRMTCPLPSRQSGPSARPSRAERTKPSMQNGITMRLWLPESRLERTVSGILVATVTE</sequence>
<gene>
    <name evidence="10" type="ORF">ACFOEV_00610</name>
</gene>